<evidence type="ECO:0000313" key="8">
    <source>
        <dbReference type="EMBL" id="SNR79761.1"/>
    </source>
</evidence>
<gene>
    <name evidence="8" type="ORF">SAMN04488503_1343</name>
</gene>
<evidence type="ECO:0000256" key="5">
    <source>
        <dbReference type="ARBA" id="ARBA00035648"/>
    </source>
</evidence>
<sequence>MPMSMTGFGRVETNEEDFSHVWEIRSVNNRFLDVKWRMPSVLRGLEPRFDKILRKNASRGRVDVNLSVDTRSAALLGVSLNAAQAGAMLDQLRALAKEQGVAFAPDMNRLLSAPHLWRDDAAEPDPRLAKSLELGFQKTLDDWNASRRVEGAELARDLSARFARLRELAAAVTLRVPVVLKDKQAATAERLNALVAQAGMSFAEDRLAQEVAVLADRLDVSEELTRLAAHLDRLDEAVAAKGEAGKRLDFLIQEAFREINTCGNKAQDVEVSRLTVDFKVELEKCREQVQNIE</sequence>
<feature type="domain" description="Endoribonuclease YicC-like N-terminal" evidence="6">
    <location>
        <begin position="4"/>
        <end position="155"/>
    </location>
</feature>
<dbReference type="EMBL" id="FZOC01000002">
    <property type="protein sequence ID" value="SNR79761.1"/>
    <property type="molecule type" value="Genomic_DNA"/>
</dbReference>
<evidence type="ECO:0000313" key="9">
    <source>
        <dbReference type="Proteomes" id="UP000198324"/>
    </source>
</evidence>
<evidence type="ECO:0000256" key="2">
    <source>
        <dbReference type="ARBA" id="ARBA00022722"/>
    </source>
</evidence>
<dbReference type="Proteomes" id="UP000198324">
    <property type="component" value="Unassembled WGS sequence"/>
</dbReference>
<comment type="similarity">
    <text evidence="5">Belongs to the YicC/YloC family.</text>
</comment>
<dbReference type="GO" id="GO:0004521">
    <property type="term" value="F:RNA endonuclease activity"/>
    <property type="evidence" value="ECO:0007669"/>
    <property type="project" value="InterPro"/>
</dbReference>
<evidence type="ECO:0000256" key="4">
    <source>
        <dbReference type="ARBA" id="ARBA00022801"/>
    </source>
</evidence>
<proteinExistence type="inferred from homology"/>
<evidence type="ECO:0000259" key="6">
    <source>
        <dbReference type="Pfam" id="PF03755"/>
    </source>
</evidence>
<dbReference type="Pfam" id="PF03755">
    <property type="entry name" value="YicC-like_N"/>
    <property type="match status" value="1"/>
</dbReference>
<dbReference type="InterPro" id="IPR005229">
    <property type="entry name" value="YicC/YloC-like"/>
</dbReference>
<dbReference type="Pfam" id="PF08340">
    <property type="entry name" value="YicC-like_C"/>
    <property type="match status" value="1"/>
</dbReference>
<keyword evidence="9" id="KW-1185">Reference proteome</keyword>
<dbReference type="InterPro" id="IPR013527">
    <property type="entry name" value="YicC-like_N"/>
</dbReference>
<dbReference type="PANTHER" id="PTHR30636:SF3">
    <property type="entry name" value="UPF0701 PROTEIN YICC"/>
    <property type="match status" value="1"/>
</dbReference>
<dbReference type="PANTHER" id="PTHR30636">
    <property type="entry name" value="UPF0701 PROTEIN YICC"/>
    <property type="match status" value="1"/>
</dbReference>
<feature type="domain" description="Endoribonuclease YicC-like C-terminal" evidence="7">
    <location>
        <begin position="176"/>
        <end position="293"/>
    </location>
</feature>
<keyword evidence="2" id="KW-0540">Nuclease</keyword>
<evidence type="ECO:0000256" key="1">
    <source>
        <dbReference type="ARBA" id="ARBA00001968"/>
    </source>
</evidence>
<organism evidence="8 9">
    <name type="scientific">Humidesulfovibrio mexicanus</name>
    <dbReference type="NCBI Taxonomy" id="147047"/>
    <lineage>
        <taxon>Bacteria</taxon>
        <taxon>Pseudomonadati</taxon>
        <taxon>Thermodesulfobacteriota</taxon>
        <taxon>Desulfovibrionia</taxon>
        <taxon>Desulfovibrionales</taxon>
        <taxon>Desulfovibrionaceae</taxon>
        <taxon>Humidesulfovibrio</taxon>
    </lineage>
</organism>
<comment type="cofactor">
    <cofactor evidence="1">
        <name>a divalent metal cation</name>
        <dbReference type="ChEBI" id="CHEBI:60240"/>
    </cofactor>
</comment>
<accession>A0A238Z9Z8</accession>
<evidence type="ECO:0000256" key="3">
    <source>
        <dbReference type="ARBA" id="ARBA00022759"/>
    </source>
</evidence>
<evidence type="ECO:0000259" key="7">
    <source>
        <dbReference type="Pfam" id="PF08340"/>
    </source>
</evidence>
<dbReference type="AlphaFoldDB" id="A0A238Z9Z8"/>
<dbReference type="RefSeq" id="WP_089272988.1">
    <property type="nucleotide sequence ID" value="NZ_FZOC01000002.1"/>
</dbReference>
<protein>
    <submittedName>
        <fullName evidence="8">TIGR00255 family protein</fullName>
    </submittedName>
</protein>
<name>A0A238Z9Z8_9BACT</name>
<dbReference type="OrthoDB" id="9771229at2"/>
<keyword evidence="3" id="KW-0255">Endonuclease</keyword>
<keyword evidence="4" id="KW-0378">Hydrolase</keyword>
<dbReference type="InterPro" id="IPR013551">
    <property type="entry name" value="YicC-like_C"/>
</dbReference>
<reference evidence="8 9" key="1">
    <citation type="submission" date="2017-06" db="EMBL/GenBank/DDBJ databases">
        <authorList>
            <person name="Kim H.J."/>
            <person name="Triplett B.A."/>
        </authorList>
    </citation>
    <scope>NUCLEOTIDE SEQUENCE [LARGE SCALE GENOMIC DNA]</scope>
    <source>
        <strain evidence="8 9">DSM 13116</strain>
    </source>
</reference>
<dbReference type="GO" id="GO:0016787">
    <property type="term" value="F:hydrolase activity"/>
    <property type="evidence" value="ECO:0007669"/>
    <property type="project" value="UniProtKB-KW"/>
</dbReference>
<dbReference type="NCBIfam" id="TIGR00255">
    <property type="entry name" value="YicC/YloC family endoribonuclease"/>
    <property type="match status" value="1"/>
</dbReference>